<dbReference type="Pfam" id="PF09393">
    <property type="entry name" value="DUF2001"/>
    <property type="match status" value="1"/>
</dbReference>
<dbReference type="InterPro" id="IPR018989">
    <property type="entry name" value="DUF2001"/>
</dbReference>
<dbReference type="Gene3D" id="2.30.110.40">
    <property type="entry name" value="Phage tail tube protein"/>
    <property type="match status" value="1"/>
</dbReference>
<sequence>MADFNPNRVLHSNQGNMWFNGKRLSTLQSVEAKVTGDFEEINNCGDSATYRIYNGYSGEGSFTVLKIDSDVLKLMADAFQTGEMPTMTIITALEQKGTNKVERVAYSDVTIDEIYLAKFAKKSKIEEEVPFKFGHFEVLETI</sequence>
<dbReference type="InterPro" id="IPR038628">
    <property type="entry name" value="XkdM-like_sf"/>
</dbReference>
<keyword evidence="2" id="KW-1185">Reference proteome</keyword>
<gene>
    <name evidence="1" type="ORF">H8S02_05765</name>
</gene>
<accession>A0ABR7GMC1</accession>
<proteinExistence type="predicted"/>
<comment type="caution">
    <text evidence="1">The sequence shown here is derived from an EMBL/GenBank/DDBJ whole genome shotgun (WGS) entry which is preliminary data.</text>
</comment>
<dbReference type="Proteomes" id="UP000641741">
    <property type="component" value="Unassembled WGS sequence"/>
</dbReference>
<dbReference type="SUPFAM" id="SSF69279">
    <property type="entry name" value="Phage tail proteins"/>
    <property type="match status" value="1"/>
</dbReference>
<reference evidence="1 2" key="1">
    <citation type="submission" date="2020-08" db="EMBL/GenBank/DDBJ databases">
        <title>Genome public.</title>
        <authorList>
            <person name="Liu C."/>
            <person name="Sun Q."/>
        </authorList>
    </citation>
    <scope>NUCLEOTIDE SEQUENCE [LARGE SCALE GENOMIC DNA]</scope>
    <source>
        <strain evidence="1 2">M2</strain>
    </source>
</reference>
<dbReference type="EMBL" id="JACOPK010000004">
    <property type="protein sequence ID" value="MBC5695454.1"/>
    <property type="molecule type" value="Genomic_DNA"/>
</dbReference>
<dbReference type="RefSeq" id="WP_186969713.1">
    <property type="nucleotide sequence ID" value="NZ_JACOPK010000004.1"/>
</dbReference>
<organism evidence="1 2">
    <name type="scientific">Agathobaculum hominis</name>
    <dbReference type="NCBI Taxonomy" id="2763014"/>
    <lineage>
        <taxon>Bacteria</taxon>
        <taxon>Bacillati</taxon>
        <taxon>Bacillota</taxon>
        <taxon>Clostridia</taxon>
        <taxon>Eubacteriales</taxon>
        <taxon>Butyricicoccaceae</taxon>
        <taxon>Agathobaculum</taxon>
    </lineage>
</organism>
<protein>
    <submittedName>
        <fullName evidence="1">Phage tail tube protein</fullName>
    </submittedName>
</protein>
<name>A0ABR7GMC1_9FIRM</name>
<evidence type="ECO:0000313" key="1">
    <source>
        <dbReference type="EMBL" id="MBC5695454.1"/>
    </source>
</evidence>
<evidence type="ECO:0000313" key="2">
    <source>
        <dbReference type="Proteomes" id="UP000641741"/>
    </source>
</evidence>